<name>A0ABT3CNZ0_9BACT</name>
<keyword evidence="2" id="KW-1185">Reference proteome</keyword>
<evidence type="ECO:0000313" key="2">
    <source>
        <dbReference type="Proteomes" id="UP001300692"/>
    </source>
</evidence>
<accession>A0ABT3CNZ0</accession>
<proteinExistence type="predicted"/>
<sequence>MVGQYALTSAPEVRYFSTSGTLFRSGSNASPRNPISVADTFLMRLNDQSNLGCVERIS</sequence>
<evidence type="ECO:0000313" key="1">
    <source>
        <dbReference type="EMBL" id="MCV9385362.1"/>
    </source>
</evidence>
<comment type="caution">
    <text evidence="1">The sequence shown here is derived from an EMBL/GenBank/DDBJ whole genome shotgun (WGS) entry which is preliminary data.</text>
</comment>
<reference evidence="1 2" key="1">
    <citation type="submission" date="2022-10" db="EMBL/GenBank/DDBJ databases">
        <title>Comparative genomics and taxonomic characterization of three novel marine species of genus Reichenbachiella exhibiting antioxidant and polysaccharide degradation activities.</title>
        <authorList>
            <person name="Muhammad N."/>
            <person name="Lee Y.-J."/>
            <person name="Ko J."/>
            <person name="Kim S.-G."/>
        </authorList>
    </citation>
    <scope>NUCLEOTIDE SEQUENCE [LARGE SCALE GENOMIC DNA]</scope>
    <source>
        <strain evidence="1 2">ABR2-5</strain>
    </source>
</reference>
<dbReference type="Proteomes" id="UP001300692">
    <property type="component" value="Unassembled WGS sequence"/>
</dbReference>
<dbReference type="RefSeq" id="WP_264136153.1">
    <property type="nucleotide sequence ID" value="NZ_JAOYOD010000001.1"/>
</dbReference>
<dbReference type="EMBL" id="JAOYOD010000001">
    <property type="protein sequence ID" value="MCV9385362.1"/>
    <property type="molecule type" value="Genomic_DNA"/>
</dbReference>
<gene>
    <name evidence="1" type="ORF">N7U62_01735</name>
</gene>
<protein>
    <submittedName>
        <fullName evidence="1">Uncharacterized protein</fullName>
    </submittedName>
</protein>
<organism evidence="1 2">
    <name type="scientific">Reichenbachiella ulvae</name>
    <dbReference type="NCBI Taxonomy" id="2980104"/>
    <lineage>
        <taxon>Bacteria</taxon>
        <taxon>Pseudomonadati</taxon>
        <taxon>Bacteroidota</taxon>
        <taxon>Cytophagia</taxon>
        <taxon>Cytophagales</taxon>
        <taxon>Reichenbachiellaceae</taxon>
        <taxon>Reichenbachiella</taxon>
    </lineage>
</organism>